<feature type="domain" description="Transposase IS701-like DDE" evidence="1">
    <location>
        <begin position="4"/>
        <end position="104"/>
    </location>
</feature>
<accession>A0ABP5CEY5</accession>
<dbReference type="InterPro" id="IPR038721">
    <property type="entry name" value="IS701-like_DDE_dom"/>
</dbReference>
<dbReference type="PANTHER" id="PTHR33627">
    <property type="entry name" value="TRANSPOSASE"/>
    <property type="match status" value="1"/>
</dbReference>
<evidence type="ECO:0000259" key="1">
    <source>
        <dbReference type="Pfam" id="PF13546"/>
    </source>
</evidence>
<dbReference type="InterPro" id="IPR039365">
    <property type="entry name" value="IS701-like"/>
</dbReference>
<proteinExistence type="predicted"/>
<sequence length="243" mass="26735">MHVENSQVVVCAVWATTWGAAFIDRDLYVPASWIGEPGRCAAAGLPDDLAFATKPVLALGLVERALAAGHRPSWVAADEVYGNDPALRAGLERHRIGYVLAAARSMRISIGPARIRVDEVAAELPVHCWQTRTAGAGAKGPRWYQWAYLHLDDPEPPADGQRCPLIRRNPTTGETAFHRCWSPAAVGLFNVLLLCSSRSGATPTGAQVTRWRRGILNVKHHCTEKKAPIRAESRRRRPRRRSS</sequence>
<dbReference type="Pfam" id="PF13546">
    <property type="entry name" value="DDE_5"/>
    <property type="match status" value="1"/>
</dbReference>
<protein>
    <recommendedName>
        <fullName evidence="1">Transposase IS701-like DDE domain-containing protein</fullName>
    </recommendedName>
</protein>
<dbReference type="PANTHER" id="PTHR33627:SF1">
    <property type="entry name" value="TRANSPOSASE"/>
    <property type="match status" value="1"/>
</dbReference>
<keyword evidence="3" id="KW-1185">Reference proteome</keyword>
<evidence type="ECO:0000313" key="2">
    <source>
        <dbReference type="EMBL" id="GAA1961593.1"/>
    </source>
</evidence>
<organism evidence="2 3">
    <name type="scientific">Catenulispora subtropica</name>
    <dbReference type="NCBI Taxonomy" id="450798"/>
    <lineage>
        <taxon>Bacteria</taxon>
        <taxon>Bacillati</taxon>
        <taxon>Actinomycetota</taxon>
        <taxon>Actinomycetes</taxon>
        <taxon>Catenulisporales</taxon>
        <taxon>Catenulisporaceae</taxon>
        <taxon>Catenulispora</taxon>
    </lineage>
</organism>
<reference evidence="3" key="1">
    <citation type="journal article" date="2019" name="Int. J. Syst. Evol. Microbiol.">
        <title>The Global Catalogue of Microorganisms (GCM) 10K type strain sequencing project: providing services to taxonomists for standard genome sequencing and annotation.</title>
        <authorList>
            <consortium name="The Broad Institute Genomics Platform"/>
            <consortium name="The Broad Institute Genome Sequencing Center for Infectious Disease"/>
            <person name="Wu L."/>
            <person name="Ma J."/>
        </authorList>
    </citation>
    <scope>NUCLEOTIDE SEQUENCE [LARGE SCALE GENOMIC DNA]</scope>
    <source>
        <strain evidence="3">JCM 16013</strain>
    </source>
</reference>
<evidence type="ECO:0000313" key="3">
    <source>
        <dbReference type="Proteomes" id="UP001499854"/>
    </source>
</evidence>
<comment type="caution">
    <text evidence="2">The sequence shown here is derived from an EMBL/GenBank/DDBJ whole genome shotgun (WGS) entry which is preliminary data.</text>
</comment>
<name>A0ABP5CEY5_9ACTN</name>
<gene>
    <name evidence="2" type="ORF">GCM10009838_17770</name>
</gene>
<dbReference type="Proteomes" id="UP001499854">
    <property type="component" value="Unassembled WGS sequence"/>
</dbReference>
<dbReference type="EMBL" id="BAAAQM010000007">
    <property type="protein sequence ID" value="GAA1961593.1"/>
    <property type="molecule type" value="Genomic_DNA"/>
</dbReference>